<feature type="transmembrane region" description="Helical" evidence="7">
    <location>
        <begin position="132"/>
        <end position="152"/>
    </location>
</feature>
<dbReference type="Pfam" id="PF09335">
    <property type="entry name" value="VTT_dom"/>
    <property type="match status" value="1"/>
</dbReference>
<keyword evidence="5 7" id="KW-1133">Transmembrane helix</keyword>
<evidence type="ECO:0000313" key="10">
    <source>
        <dbReference type="Proteomes" id="UP000331127"/>
    </source>
</evidence>
<reference evidence="9 10" key="1">
    <citation type="submission" date="2019-10" db="EMBL/GenBank/DDBJ databases">
        <title>Whole genome shotgun sequence of Acrocarpospora macrocephala NBRC 16266.</title>
        <authorList>
            <person name="Ichikawa N."/>
            <person name="Kimura A."/>
            <person name="Kitahashi Y."/>
            <person name="Komaki H."/>
            <person name="Oguchi A."/>
        </authorList>
    </citation>
    <scope>NUCLEOTIDE SEQUENCE [LARGE SCALE GENOMIC DNA]</scope>
    <source>
        <strain evidence="9 10">NBRC 16266</strain>
    </source>
</reference>
<dbReference type="PANTHER" id="PTHR30353">
    <property type="entry name" value="INNER MEMBRANE PROTEIN DEDA-RELATED"/>
    <property type="match status" value="1"/>
</dbReference>
<organism evidence="9 10">
    <name type="scientific">Acrocarpospora macrocephala</name>
    <dbReference type="NCBI Taxonomy" id="150177"/>
    <lineage>
        <taxon>Bacteria</taxon>
        <taxon>Bacillati</taxon>
        <taxon>Actinomycetota</taxon>
        <taxon>Actinomycetes</taxon>
        <taxon>Streptosporangiales</taxon>
        <taxon>Streptosporangiaceae</taxon>
        <taxon>Acrocarpospora</taxon>
    </lineage>
</organism>
<comment type="caution">
    <text evidence="7">Lacks conserved residue(s) required for the propagation of feature annotation.</text>
</comment>
<accession>A0A5M3WXN4</accession>
<evidence type="ECO:0000256" key="5">
    <source>
        <dbReference type="ARBA" id="ARBA00022989"/>
    </source>
</evidence>
<feature type="domain" description="VTT" evidence="8">
    <location>
        <begin position="12"/>
        <end position="117"/>
    </location>
</feature>
<comment type="similarity">
    <text evidence="2 7">Belongs to the DedA family.</text>
</comment>
<keyword evidence="3 7" id="KW-1003">Cell membrane</keyword>
<evidence type="ECO:0000256" key="3">
    <source>
        <dbReference type="ARBA" id="ARBA00022475"/>
    </source>
</evidence>
<comment type="subcellular location">
    <subcellularLocation>
        <location evidence="1 7">Cell membrane</location>
        <topology evidence="1 7">Multi-pass membrane protein</topology>
    </subcellularLocation>
</comment>
<gene>
    <name evidence="9" type="ORF">Amac_070970</name>
</gene>
<keyword evidence="6 7" id="KW-0472">Membrane</keyword>
<evidence type="ECO:0000256" key="1">
    <source>
        <dbReference type="ARBA" id="ARBA00004651"/>
    </source>
</evidence>
<dbReference type="RefSeq" id="WP_155358753.1">
    <property type="nucleotide sequence ID" value="NZ_BAAAHL010000058.1"/>
</dbReference>
<dbReference type="EMBL" id="BLAE01000047">
    <property type="protein sequence ID" value="GES13500.1"/>
    <property type="molecule type" value="Genomic_DNA"/>
</dbReference>
<proteinExistence type="inferred from homology"/>
<dbReference type="AlphaFoldDB" id="A0A5M3WXN4"/>
<comment type="caution">
    <text evidence="9">The sequence shown here is derived from an EMBL/GenBank/DDBJ whole genome shotgun (WGS) entry which is preliminary data.</text>
</comment>
<feature type="transmembrane region" description="Helical" evidence="7">
    <location>
        <begin position="12"/>
        <end position="33"/>
    </location>
</feature>
<keyword evidence="4 7" id="KW-0812">Transmembrane</keyword>
<evidence type="ECO:0000256" key="7">
    <source>
        <dbReference type="RuleBase" id="RU367016"/>
    </source>
</evidence>
<evidence type="ECO:0000256" key="4">
    <source>
        <dbReference type="ARBA" id="ARBA00022692"/>
    </source>
</evidence>
<evidence type="ECO:0000259" key="8">
    <source>
        <dbReference type="Pfam" id="PF09335"/>
    </source>
</evidence>
<protein>
    <recommendedName>
        <fullName evidence="8">VTT domain-containing protein</fullName>
    </recommendedName>
</protein>
<dbReference type="InterPro" id="IPR032816">
    <property type="entry name" value="VTT_dom"/>
</dbReference>
<dbReference type="InterPro" id="IPR032818">
    <property type="entry name" value="DedA-like"/>
</dbReference>
<dbReference type="PANTHER" id="PTHR30353:SF15">
    <property type="entry name" value="INNER MEMBRANE PROTEIN YABI"/>
    <property type="match status" value="1"/>
</dbReference>
<evidence type="ECO:0000256" key="2">
    <source>
        <dbReference type="ARBA" id="ARBA00010792"/>
    </source>
</evidence>
<name>A0A5M3WXN4_9ACTN</name>
<keyword evidence="10" id="KW-1185">Reference proteome</keyword>
<feature type="transmembrane region" description="Helical" evidence="7">
    <location>
        <begin position="98"/>
        <end position="126"/>
    </location>
</feature>
<dbReference type="GO" id="GO:0005886">
    <property type="term" value="C:plasma membrane"/>
    <property type="evidence" value="ECO:0007669"/>
    <property type="project" value="UniProtKB-SubCell"/>
</dbReference>
<sequence>MDSLFGIVDSVPYWLLVLVGGIALFGAFQFYYWGGKKLGAKLPETRVGRKIGKERIAKVENLVRRWGALSVFGCFWVPGGLRHTLPWVAGALRVNYRWYLVASAVGCVTWVPVTAFGLYAGVWAWLKLAATSPLYGGLTLAALIAVVVLLVWRRRRRANAPAARENEPAEV</sequence>
<evidence type="ECO:0000313" key="9">
    <source>
        <dbReference type="EMBL" id="GES13500.1"/>
    </source>
</evidence>
<dbReference type="Proteomes" id="UP000331127">
    <property type="component" value="Unassembled WGS sequence"/>
</dbReference>
<evidence type="ECO:0000256" key="6">
    <source>
        <dbReference type="ARBA" id="ARBA00023136"/>
    </source>
</evidence>
<dbReference type="OrthoDB" id="3534906at2"/>